<dbReference type="VEuPathDB" id="PiroplasmaDB:TA06700"/>
<dbReference type="PANTHER" id="PTHR10742:SF415">
    <property type="entry name" value="CHROMOSOME UNDETERMINED SCAFFOLD_56, WHOLE GENOME SHOTGUN SEQUENCE"/>
    <property type="match status" value="1"/>
</dbReference>
<evidence type="ECO:0000256" key="5">
    <source>
        <dbReference type="SAM" id="MobiDB-lite"/>
    </source>
</evidence>
<dbReference type="InterPro" id="IPR013083">
    <property type="entry name" value="Znf_RING/FYVE/PHD"/>
</dbReference>
<feature type="region of interest" description="Disordered" evidence="5">
    <location>
        <begin position="721"/>
        <end position="741"/>
    </location>
</feature>
<evidence type="ECO:0000256" key="2">
    <source>
        <dbReference type="ARBA" id="ARBA00022771"/>
    </source>
</evidence>
<dbReference type="InterPro" id="IPR002937">
    <property type="entry name" value="Amino_oxidase"/>
</dbReference>
<dbReference type="Gene3D" id="3.30.40.10">
    <property type="entry name" value="Zinc/RING finger domain, C3HC4 (zinc finger)"/>
    <property type="match status" value="2"/>
</dbReference>
<dbReference type="Gene3D" id="3.90.660.10">
    <property type="match status" value="1"/>
</dbReference>
<evidence type="ECO:0000256" key="4">
    <source>
        <dbReference type="PROSITE-ProRule" id="PRU00146"/>
    </source>
</evidence>
<protein>
    <submittedName>
        <fullName evidence="7">Amine oxidase (Flavin-containing)</fullName>
    </submittedName>
</protein>
<gene>
    <name evidence="7" type="ORF">TAT_000071400</name>
    <name evidence="8" type="ORF">TAV_000070900</name>
</gene>
<dbReference type="GO" id="GO:0008270">
    <property type="term" value="F:zinc ion binding"/>
    <property type="evidence" value="ECO:0007669"/>
    <property type="project" value="UniProtKB-KW"/>
</dbReference>
<dbReference type="EMBL" id="UIVT01000001">
    <property type="protein sequence ID" value="SVP88862.1"/>
    <property type="molecule type" value="Genomic_DNA"/>
</dbReference>
<keyword evidence="2 4" id="KW-0863">Zinc-finger</keyword>
<dbReference type="Pfam" id="PF01593">
    <property type="entry name" value="Amino_oxidase"/>
    <property type="match status" value="1"/>
</dbReference>
<keyword evidence="1" id="KW-0479">Metal-binding</keyword>
<reference evidence="7" key="1">
    <citation type="submission" date="2018-07" db="EMBL/GenBank/DDBJ databases">
        <authorList>
            <person name="Quirk P.G."/>
            <person name="Krulwich T.A."/>
        </authorList>
    </citation>
    <scope>NUCLEOTIDE SEQUENCE</scope>
    <source>
        <strain evidence="7">Anand</strain>
    </source>
</reference>
<dbReference type="GO" id="GO:0016491">
    <property type="term" value="F:oxidoreductase activity"/>
    <property type="evidence" value="ECO:0007669"/>
    <property type="project" value="InterPro"/>
</dbReference>
<dbReference type="PROSITE" id="PS50016">
    <property type="entry name" value="ZF_PHD_2"/>
    <property type="match status" value="1"/>
</dbReference>
<dbReference type="InterPro" id="IPR011011">
    <property type="entry name" value="Znf_FYVE_PHD"/>
</dbReference>
<dbReference type="InterPro" id="IPR050281">
    <property type="entry name" value="Flavin_monoamine_oxidase"/>
</dbReference>
<dbReference type="InterPro" id="IPR001965">
    <property type="entry name" value="Znf_PHD"/>
</dbReference>
<dbReference type="SUPFAM" id="SSF51971">
    <property type="entry name" value="Nucleotide-binding domain"/>
    <property type="match status" value="1"/>
</dbReference>
<dbReference type="SUPFAM" id="SSF54373">
    <property type="entry name" value="FAD-linked reductases, C-terminal domain"/>
    <property type="match status" value="1"/>
</dbReference>
<sequence length="2595" mass="298410">MKYKEVTDDLYFSFEYFMFSNLTKIITNNKKCQVCNISTSIAFIYKNVTFYAHSECLSLHFFHQFFNLINESQNKGINDTQLDSSLGSSRSNRGLVPSTKSVNEITLNGKQNDSNLNTPGDSKAKNTQNGLCTDEKRYGKVSLHILYDAKISMEGEEKICYSCGGTDVYFKCLVKNCKNYIHFNCSGNGYIIIYSNYSQFNPQYMTNGSESGLTSRQMQNSKEKLISYRFLLCYNHVKNEVIAHIKQLFLNQLYNITEFNVQSHIHKPTIKPATNKKQNKFNAVSVQNTTTSSFAPGSSPVTGSAPHPPRPHPVGLSTNVAINNIIYEYNIYKKSNIIKNNKPININHFNILFIPIYTHRNTNTQTTQILNSNISNTSDSYTSNKHLSSAHGAPYTPQPEECYSDIIEDLKSLLNAENGSMLNVNELKKLVINSEYGLQNIVNVIRQLLYPNTAPKLPPQYSGTNTLLEDKIYNLVYKKPKFVLLKLYNKYIWMSIIKLYNNKYKFEKHVILHYLSISQMEYIYLKYIVNSIYFFNTNPLNPINGLNGDNITNGSGVSATNPANRSGSNSNILFMYTRKSENDTIHEDMEEEGNSRIVSLYGYNWSINPSAGLGTDDTEDEDENSEIHENGFVERQITCIVRSLKLIKNEIEKHKVAMNERISNEKYKSLIYNKAETNYYINLSNVLFHYNKFLFSIKKLILHYNNVGLDEDEELDRLKAFDGRSDPGDSSDNLDGSDRRGSDVLDESVKLNYNDNINLEYCSVCLLSELSHKNILLQCHKCFIRVHYNCYNPTVNNSNNSVSNNNTSCIPSYGSVGAPTNNNTNNQVGESVFFCDPCLMERKFENNYNTAICVSCLSSGGAMKIIYVNNNAKYIHLVCLAFIMPSVTYNFQTNHFSLTSTSSFTNMKVCSICNVLGGIQIQCCSTQGLYQPDFDSTQPDNSPNQTYTELNGVDNLRSTKENKAENKMELDQKLDGLGEMKIAEVRFNEGATAEKCDMSFHPMCCLLSGCYIKYSNLNNINMYKLNNTINTNLLQYLMLKPFCIKHTTQSFTNKFLNEQCVKRSYAYTHYMYHPDGFKSKKNYLSLPIEPIYSPVTITKNGPIKSQPKLISNNIYNYELMNKKMKYNEPYLISVIYGLPRGLSGDVSKYGIYSITQYLTNSLTEDEQYRWLFLYLTLTDKQRIELHSTINNNYGKPFKVNVNPKFRVTYIDYYKKCKNISNSIIDTYEKILNRFENDKIEYESYDKVQGNYNLYINKENLLNVLIQLKKRFNVPNIRPIWNKIGISVKLRVILDPLPSYDAEFNDKEGIINKETYSNDEPSVLQEIPDQLLNEDVTEKVKKLAREKKYDANFVITDGTLNSCYRKLVQLRNSFYKDVIRNIEVGEKIKETFLDRLKTQPQYFQNEDQPNVKNSPRFIKYLNILKYKLNQNFITSRNRYYILFEATHDFPNGTYLTVSGGIFPGKPKSPKTSPIPSKKSTKRWNLARLKRCIIDDPPILPYCTFNNVGTKTGGDKADEDGPDISGPDYRSYSNIIDGSKYEVVIVGGGVGGLAAFNYLKSKNVNVVCLEARNRIGGRTFTTYFNKTANNSGEQINVDLGPNYLHCNNYIIKNSKNDKTQISFNYKNDINFNSQATDSPNPDQNEIENTVSLVHEVYNPYKDIRNKRKYNKSILGVTNYIKPLVGDLSGYSNWEPTVYTNWYNHKNGNKINFGSVAKTNFIVDKIIVHSNQLFHQLHDNHSFFKKYIYKGVNDNLLTDGSSNGKEPVEVVEPENDVYSQTLIADYDNKEWYVKEAENNKVLEMNEIKSLWDVYYTVYRNIIEEFKRNNITISREEQSLLFNIIQSRLGYNSDLRETCISMCKLPISISHNSHVVSSSLQNLDPSQTNLLKRLNKDDPLVNSVCDDNCSSTTSTTANCSSFSVSPNETTTIQCNEDTGLDKSSLELYKKRIKLVYNRLTTLNIEKFQGNSDSDKLVIDGWEWLFRYLVGKDKEFIYLNTLVTQIELRKDNVGDLKREEKTVDSLETEGYDVKLVLKNSDNVVESSSMIGTDVNKDSKCVYSKYVIMTVPINLLNEISFDPKLSESRVKSMSNYSMGYHNKIVMRFKPSDIFWPRNEMQFNSLDHRFQFLNLHCYGKKGCILAHSFPPFSKNFDKMSKASLLKLCLKLLHRIFNVKRKVYPVEAFVTNWKGDRYSKGSYSYPKVSANDEDIIHLKSPYPTDDPKILFSDGTFDTSIRAAEDIYNIGLNKNNVTDKSCKSDSIDVIGDEVKRKLKEEIEDNENMEYSLDNILNNRYSDNYVGIPIPLPSRNLLGYYLTDGSDELISDDNMYLDNSILNDYYTNYNLVESKSLDFNSNYKKINNDSVCGQTEAFNFLSSDTDISSCDGSEQVDENRMCKRVCKQDLQDYELELLLIIKLMFSESEVRIGKMLSNYDKINKIKTHLQNANYNNKYIYYSKVIMEALLYTTYYMEYGTVEEKECDTRKTVDTNIAEVVEALEKRSEKDVEIRNQNFSTDMLKNTCKLLGLWYDFLCYYCQRGGEVLLCDSLSCSKIWHYNCIPEEFRPDNVAGAESEREKWLCPRCKNCKIEVRGNNINNKIF</sequence>
<accession>A0A3B0MGK1</accession>
<organism evidence="7">
    <name type="scientific">Theileria annulata</name>
    <dbReference type="NCBI Taxonomy" id="5874"/>
    <lineage>
        <taxon>Eukaryota</taxon>
        <taxon>Sar</taxon>
        <taxon>Alveolata</taxon>
        <taxon>Apicomplexa</taxon>
        <taxon>Aconoidasida</taxon>
        <taxon>Piroplasmida</taxon>
        <taxon>Theileriidae</taxon>
        <taxon>Theileria</taxon>
    </lineage>
</organism>
<feature type="region of interest" description="Disordered" evidence="5">
    <location>
        <begin position="291"/>
        <end position="310"/>
    </location>
</feature>
<dbReference type="Gene3D" id="3.50.50.60">
    <property type="entry name" value="FAD/NAD(P)-binding domain"/>
    <property type="match status" value="1"/>
</dbReference>
<dbReference type="PROSITE" id="PS01359">
    <property type="entry name" value="ZF_PHD_1"/>
    <property type="match status" value="1"/>
</dbReference>
<dbReference type="InterPro" id="IPR036188">
    <property type="entry name" value="FAD/NAD-bd_sf"/>
</dbReference>
<evidence type="ECO:0000256" key="3">
    <source>
        <dbReference type="ARBA" id="ARBA00022833"/>
    </source>
</evidence>
<dbReference type="SMART" id="SM00249">
    <property type="entry name" value="PHD"/>
    <property type="match status" value="3"/>
</dbReference>
<evidence type="ECO:0000313" key="7">
    <source>
        <dbReference type="EMBL" id="SVP88862.1"/>
    </source>
</evidence>
<evidence type="ECO:0000313" key="8">
    <source>
        <dbReference type="EMBL" id="SVP90006.1"/>
    </source>
</evidence>
<dbReference type="PANTHER" id="PTHR10742">
    <property type="entry name" value="FLAVIN MONOAMINE OXIDASE"/>
    <property type="match status" value="1"/>
</dbReference>
<dbReference type="InterPro" id="IPR019786">
    <property type="entry name" value="Zinc_finger_PHD-type_CS"/>
</dbReference>
<feature type="domain" description="PHD-type" evidence="6">
    <location>
        <begin position="2525"/>
        <end position="2581"/>
    </location>
</feature>
<keyword evidence="3" id="KW-0862">Zinc</keyword>
<evidence type="ECO:0000259" key="6">
    <source>
        <dbReference type="PROSITE" id="PS50016"/>
    </source>
</evidence>
<evidence type="ECO:0000256" key="1">
    <source>
        <dbReference type="ARBA" id="ARBA00022723"/>
    </source>
</evidence>
<name>A0A3B0MGK1_THEAN</name>
<feature type="compositionally biased region" description="Polar residues" evidence="5">
    <location>
        <begin position="291"/>
        <end position="302"/>
    </location>
</feature>
<proteinExistence type="predicted"/>
<dbReference type="Pfam" id="PF13450">
    <property type="entry name" value="NAD_binding_8"/>
    <property type="match status" value="1"/>
</dbReference>
<dbReference type="EMBL" id="UIVS01000001">
    <property type="protein sequence ID" value="SVP90006.1"/>
    <property type="molecule type" value="Genomic_DNA"/>
</dbReference>
<dbReference type="SUPFAM" id="SSF57903">
    <property type="entry name" value="FYVE/PHD zinc finger"/>
    <property type="match status" value="2"/>
</dbReference>
<feature type="region of interest" description="Disordered" evidence="5">
    <location>
        <begin position="108"/>
        <end position="129"/>
    </location>
</feature>
<dbReference type="InterPro" id="IPR019787">
    <property type="entry name" value="Znf_PHD-finger"/>
</dbReference>